<keyword evidence="4 11" id="KW-0436">Ligase</keyword>
<accession>A0AAF0DUB8</accession>
<sequence>MKVVGLLSGGKDSCFNLCHCVLQGHEVVAVATLAPPGGKDEIDSYMYQTVGHDAVQAVADALQVPLYRACITGTAVNQDAVYGARDPATSGAQAGDETEDLYRLLQTVKAAHPDVQGVSVGAILSNYQRVRVEHVVRRNDLQLQPLAFLWQRNQAHLLDEMVRSGLVAVLLKVAGIGLTERDLGKTLQQMQPKLLQLNALYGAHICGEGGEYETLTIDAPLFVKQIAIHQTETVVHADAAFASVSYLRVQKTELVPKPPGSFGQDAVRAALQAPPLLDPMGEHTYAVARTYTGHRETDTVSMAAPPAEPLEPAVNLRGAWLAVGDVTGVPNDDFAQETHSAMTRLADALTTHGFSMTDVCHVNVYLASQSLFPAFNAVYCTFFGAAPPSRACVGVSLGTGGARVAMDAVAFHDTHPSSRRALHVQSLSYWAPANIGPYSQAVCTDHRIWIAGQIGMEPATLRVPPDEALQLALALQHVRRIVLAVREWSYAQSEGYVEGGLCWVASRHADALGAAVAQTWREACATSADDDAVHAHQQGVDDTTWLGESRTPESMPLLLVRLADDALPKHAAVEWQLTASVGRSRFVEAEDDEAYATPEVGAGSFVRGGVRCTYRLSHVPRLDTFLGVATLEAVPGLVQETDETADIVSALLTRALHVRLVHSSARAEADALLSRVAERCATAHIPALGWALPGCAWASGPGVAGVVFVG</sequence>
<dbReference type="Proteomes" id="UP001216638">
    <property type="component" value="Chromosome 3"/>
</dbReference>
<dbReference type="EC" id="6.3.1.14" evidence="2"/>
<dbReference type="CDD" id="cd06155">
    <property type="entry name" value="eu_AANH_C_1"/>
    <property type="match status" value="1"/>
</dbReference>
<dbReference type="FunFam" id="3.90.1490.10:FF:000001">
    <property type="entry name" value="Diphthine--ammonia ligase"/>
    <property type="match status" value="1"/>
</dbReference>
<keyword evidence="5" id="KW-0547">Nucleotide-binding</keyword>
<keyword evidence="6" id="KW-0067">ATP-binding</keyword>
<dbReference type="SUPFAM" id="SSF55298">
    <property type="entry name" value="YjgF-like"/>
    <property type="match status" value="2"/>
</dbReference>
<dbReference type="InterPro" id="IPR006175">
    <property type="entry name" value="YjgF/YER057c/UK114"/>
</dbReference>
<dbReference type="Gene3D" id="3.30.1330.40">
    <property type="entry name" value="RutC-like"/>
    <property type="match status" value="2"/>
</dbReference>
<dbReference type="PANTHER" id="PTHR12196">
    <property type="entry name" value="DOMAIN OF UNKNOWN FUNCTION 71 DUF71 -CONTAINING PROTEIN"/>
    <property type="match status" value="1"/>
</dbReference>
<dbReference type="GO" id="GO:0017178">
    <property type="term" value="F:diphthine-ammonia ligase activity"/>
    <property type="evidence" value="ECO:0007669"/>
    <property type="project" value="UniProtKB-EC"/>
</dbReference>
<evidence type="ECO:0000256" key="5">
    <source>
        <dbReference type="ARBA" id="ARBA00022741"/>
    </source>
</evidence>
<evidence type="ECO:0000256" key="6">
    <source>
        <dbReference type="ARBA" id="ARBA00022840"/>
    </source>
</evidence>
<dbReference type="Pfam" id="PF01902">
    <property type="entry name" value="Diphthami_syn_2"/>
    <property type="match status" value="2"/>
</dbReference>
<evidence type="ECO:0000259" key="10">
    <source>
        <dbReference type="Pfam" id="PF01902"/>
    </source>
</evidence>
<dbReference type="PANTHER" id="PTHR12196:SF2">
    <property type="entry name" value="DIPHTHINE--AMMONIA LIGASE"/>
    <property type="match status" value="1"/>
</dbReference>
<evidence type="ECO:0000256" key="1">
    <source>
        <dbReference type="ARBA" id="ARBA00005156"/>
    </source>
</evidence>
<dbReference type="InterPro" id="IPR002761">
    <property type="entry name" value="Diphthami_syn_dom"/>
</dbReference>
<dbReference type="InterPro" id="IPR030662">
    <property type="entry name" value="DPH6/MJ0570"/>
</dbReference>
<dbReference type="GO" id="GO:0005524">
    <property type="term" value="F:ATP binding"/>
    <property type="evidence" value="ECO:0007669"/>
    <property type="project" value="UniProtKB-KW"/>
</dbReference>
<comment type="pathway">
    <text evidence="1">Protein modification; peptidyl-diphthamide biosynthesis.</text>
</comment>
<dbReference type="InterPro" id="IPR035959">
    <property type="entry name" value="RutC-like_sf"/>
</dbReference>
<evidence type="ECO:0000256" key="7">
    <source>
        <dbReference type="ARBA" id="ARBA00029814"/>
    </source>
</evidence>
<dbReference type="AlphaFoldDB" id="A0AAF0DUB8"/>
<dbReference type="FunFam" id="3.40.50.620:FF:000145">
    <property type="entry name" value="ATP-binding domain containing protein"/>
    <property type="match status" value="1"/>
</dbReference>
<gene>
    <name evidence="11" type="ORF">MBRA1_002909</name>
</gene>
<proteinExistence type="predicted"/>
<evidence type="ECO:0000256" key="3">
    <source>
        <dbReference type="ARBA" id="ARBA00018426"/>
    </source>
</evidence>
<dbReference type="InterPro" id="IPR014729">
    <property type="entry name" value="Rossmann-like_a/b/a_fold"/>
</dbReference>
<organism evidence="11 12">
    <name type="scientific">Malassezia brasiliensis</name>
    <dbReference type="NCBI Taxonomy" id="1821822"/>
    <lineage>
        <taxon>Eukaryota</taxon>
        <taxon>Fungi</taxon>
        <taxon>Dikarya</taxon>
        <taxon>Basidiomycota</taxon>
        <taxon>Ustilaginomycotina</taxon>
        <taxon>Malasseziomycetes</taxon>
        <taxon>Malasseziales</taxon>
        <taxon>Malasseziaceae</taxon>
        <taxon>Malassezia</taxon>
    </lineage>
</organism>
<evidence type="ECO:0000256" key="8">
    <source>
        <dbReference type="ARBA" id="ARBA00031552"/>
    </source>
</evidence>
<evidence type="ECO:0000256" key="4">
    <source>
        <dbReference type="ARBA" id="ARBA00022598"/>
    </source>
</evidence>
<evidence type="ECO:0000256" key="2">
    <source>
        <dbReference type="ARBA" id="ARBA00012089"/>
    </source>
</evidence>
<dbReference type="CDD" id="cd01994">
    <property type="entry name" value="AANH_PF0828-like"/>
    <property type="match status" value="1"/>
</dbReference>
<dbReference type="Pfam" id="PF01042">
    <property type="entry name" value="Ribonuc_L-PSP"/>
    <property type="match status" value="1"/>
</dbReference>
<reference evidence="11" key="1">
    <citation type="submission" date="2023-03" db="EMBL/GenBank/DDBJ databases">
        <title>Mating type loci evolution in Malassezia.</title>
        <authorList>
            <person name="Coelho M.A."/>
        </authorList>
    </citation>
    <scope>NUCLEOTIDE SEQUENCE</scope>
    <source>
        <strain evidence="11">CBS 14135</strain>
    </source>
</reference>
<feature type="domain" description="Diphthamide synthase" evidence="10">
    <location>
        <begin position="1"/>
        <end position="74"/>
    </location>
</feature>
<dbReference type="EMBL" id="CP119953">
    <property type="protein sequence ID" value="WFC96253.1"/>
    <property type="molecule type" value="Genomic_DNA"/>
</dbReference>
<evidence type="ECO:0000313" key="11">
    <source>
        <dbReference type="EMBL" id="WFC96253.1"/>
    </source>
</evidence>
<evidence type="ECO:0000256" key="9">
    <source>
        <dbReference type="ARBA" id="ARBA00048108"/>
    </source>
</evidence>
<keyword evidence="12" id="KW-1185">Reference proteome</keyword>
<comment type="catalytic activity">
    <reaction evidence="9">
        <text>diphthine-[translation elongation factor 2] + NH4(+) + ATP = diphthamide-[translation elongation factor 2] + AMP + diphosphate + H(+)</text>
        <dbReference type="Rhea" id="RHEA:19753"/>
        <dbReference type="Rhea" id="RHEA-COMP:10172"/>
        <dbReference type="Rhea" id="RHEA-COMP:10174"/>
        <dbReference type="ChEBI" id="CHEBI:15378"/>
        <dbReference type="ChEBI" id="CHEBI:16692"/>
        <dbReference type="ChEBI" id="CHEBI:28938"/>
        <dbReference type="ChEBI" id="CHEBI:30616"/>
        <dbReference type="ChEBI" id="CHEBI:33019"/>
        <dbReference type="ChEBI" id="CHEBI:82696"/>
        <dbReference type="ChEBI" id="CHEBI:456215"/>
        <dbReference type="EC" id="6.3.1.14"/>
    </reaction>
</comment>
<dbReference type="SUPFAM" id="SSF52402">
    <property type="entry name" value="Adenine nucleotide alpha hydrolases-like"/>
    <property type="match status" value="1"/>
</dbReference>
<feature type="domain" description="Diphthamide synthase" evidence="10">
    <location>
        <begin position="94"/>
        <end position="245"/>
    </location>
</feature>
<dbReference type="NCBIfam" id="TIGR00290">
    <property type="entry name" value="MJ0570_dom"/>
    <property type="match status" value="1"/>
</dbReference>
<protein>
    <recommendedName>
        <fullName evidence="3">Diphthine--ammonia ligase</fullName>
        <ecNumber evidence="2">6.3.1.14</ecNumber>
    </recommendedName>
    <alternativeName>
        <fullName evidence="7">Diphthamide synthase</fullName>
    </alternativeName>
    <alternativeName>
        <fullName evidence="8">Diphthamide synthetase</fullName>
    </alternativeName>
</protein>
<name>A0AAF0DUB8_9BASI</name>
<dbReference type="GO" id="GO:0017183">
    <property type="term" value="P:protein histidyl modification to diphthamide"/>
    <property type="evidence" value="ECO:0007669"/>
    <property type="project" value="TreeGrafter"/>
</dbReference>
<dbReference type="Gene3D" id="3.40.50.620">
    <property type="entry name" value="HUPs"/>
    <property type="match status" value="1"/>
</dbReference>
<evidence type="ECO:0000313" key="12">
    <source>
        <dbReference type="Proteomes" id="UP001216638"/>
    </source>
</evidence>
<dbReference type="Gene3D" id="3.90.1490.10">
    <property type="entry name" value="putative n-type atp pyrophosphatase, domain 2"/>
    <property type="match status" value="1"/>
</dbReference>